<dbReference type="FunFam" id="1.10.287.690:FF:000005">
    <property type="entry name" value="DNA polymerase epsilon catalytic subunit"/>
    <property type="match status" value="1"/>
</dbReference>
<keyword evidence="9 16" id="KW-0863">Zinc-finger</keyword>
<evidence type="ECO:0000256" key="1">
    <source>
        <dbReference type="ARBA" id="ARBA00001966"/>
    </source>
</evidence>
<comment type="subcellular location">
    <subcellularLocation>
        <location evidence="2 16">Nucleus</location>
    </subcellularLocation>
</comment>
<evidence type="ECO:0000256" key="4">
    <source>
        <dbReference type="ARBA" id="ARBA00022485"/>
    </source>
</evidence>
<dbReference type="Gene3D" id="3.30.342.10">
    <property type="entry name" value="DNA Polymerase, chain B, domain 1"/>
    <property type="match status" value="1"/>
</dbReference>
<evidence type="ECO:0000256" key="12">
    <source>
        <dbReference type="ARBA" id="ARBA00023004"/>
    </source>
</evidence>
<dbReference type="GO" id="GO:0000166">
    <property type="term" value="F:nucleotide binding"/>
    <property type="evidence" value="ECO:0007669"/>
    <property type="project" value="InterPro"/>
</dbReference>
<evidence type="ECO:0000256" key="10">
    <source>
        <dbReference type="ARBA" id="ARBA00022833"/>
    </source>
</evidence>
<dbReference type="InterPro" id="IPR029703">
    <property type="entry name" value="POL2"/>
</dbReference>
<dbReference type="InterPro" id="IPR042087">
    <property type="entry name" value="DNA_pol_B_thumb"/>
</dbReference>
<evidence type="ECO:0000256" key="2">
    <source>
        <dbReference type="ARBA" id="ARBA00004123"/>
    </source>
</evidence>
<dbReference type="PANTHER" id="PTHR10670:SF0">
    <property type="entry name" value="DNA POLYMERASE EPSILON CATALYTIC SUBUNIT A"/>
    <property type="match status" value="1"/>
</dbReference>
<dbReference type="GO" id="GO:0000278">
    <property type="term" value="P:mitotic cell cycle"/>
    <property type="evidence" value="ECO:0007669"/>
    <property type="project" value="TreeGrafter"/>
</dbReference>
<dbReference type="GO" id="GO:0008310">
    <property type="term" value="F:single-stranded DNA 3'-5' DNA exonuclease activity"/>
    <property type="evidence" value="ECO:0007669"/>
    <property type="project" value="TreeGrafter"/>
</dbReference>
<dbReference type="Pfam" id="PF23250">
    <property type="entry name" value="zf_DPOE_2"/>
    <property type="match status" value="1"/>
</dbReference>
<feature type="region of interest" description="Disordered" evidence="17">
    <location>
        <begin position="1334"/>
        <end position="1372"/>
    </location>
</feature>
<dbReference type="InterPro" id="IPR006133">
    <property type="entry name" value="DNA-dir_DNA_pol_B_exonuc"/>
</dbReference>
<keyword evidence="11 16" id="KW-0239">DNA-directed DNA polymerase</keyword>
<feature type="region of interest" description="Disordered" evidence="17">
    <location>
        <begin position="1277"/>
        <end position="1321"/>
    </location>
</feature>
<evidence type="ECO:0000256" key="5">
    <source>
        <dbReference type="ARBA" id="ARBA00022679"/>
    </source>
</evidence>
<dbReference type="EC" id="2.7.7.7" evidence="16"/>
<evidence type="ECO:0000256" key="16">
    <source>
        <dbReference type="RuleBase" id="RU365029"/>
    </source>
</evidence>
<dbReference type="GO" id="GO:0006287">
    <property type="term" value="P:base-excision repair, gap-filling"/>
    <property type="evidence" value="ECO:0007669"/>
    <property type="project" value="TreeGrafter"/>
</dbReference>
<evidence type="ECO:0000256" key="15">
    <source>
        <dbReference type="ARBA" id="ARBA00023242"/>
    </source>
</evidence>
<keyword evidence="14 16" id="KW-0238">DNA-binding</keyword>
<dbReference type="FunFam" id="1.10.132.60:FF:000002">
    <property type="entry name" value="DNA polymerase epsilon catalytic subunit"/>
    <property type="match status" value="1"/>
</dbReference>
<dbReference type="GO" id="GO:0003677">
    <property type="term" value="F:DNA binding"/>
    <property type="evidence" value="ECO:0007669"/>
    <property type="project" value="UniProtKB-KW"/>
</dbReference>
<dbReference type="Gene3D" id="1.10.132.60">
    <property type="entry name" value="DNA polymerase family B, C-terminal domain"/>
    <property type="match status" value="1"/>
</dbReference>
<feature type="domain" description="DNA polymerase epsilon catalytic subunit A C-terminal" evidence="18">
    <location>
        <begin position="1578"/>
        <end position="1968"/>
    </location>
</feature>
<dbReference type="SMART" id="SM01159">
    <property type="entry name" value="DUF1744"/>
    <property type="match status" value="1"/>
</dbReference>
<organism evidence="19 20">
    <name type="scientific">Prymnesium parvum</name>
    <name type="common">Toxic golden alga</name>
    <dbReference type="NCBI Taxonomy" id="97485"/>
    <lineage>
        <taxon>Eukaryota</taxon>
        <taxon>Haptista</taxon>
        <taxon>Haptophyta</taxon>
        <taxon>Prymnesiophyceae</taxon>
        <taxon>Prymnesiales</taxon>
        <taxon>Prymnesiaceae</taxon>
        <taxon>Prymnesium</taxon>
    </lineage>
</organism>
<evidence type="ECO:0000256" key="3">
    <source>
        <dbReference type="ARBA" id="ARBA00005755"/>
    </source>
</evidence>
<keyword evidence="15 16" id="KW-0539">Nucleus</keyword>
<evidence type="ECO:0000256" key="13">
    <source>
        <dbReference type="ARBA" id="ARBA00023014"/>
    </source>
</evidence>
<dbReference type="GO" id="GO:0003887">
    <property type="term" value="F:DNA-directed DNA polymerase activity"/>
    <property type="evidence" value="ECO:0007669"/>
    <property type="project" value="UniProtKB-KW"/>
</dbReference>
<dbReference type="Pfam" id="PF22634">
    <property type="entry name" value="POL2_thumb"/>
    <property type="match status" value="1"/>
</dbReference>
<comment type="similarity">
    <text evidence="3 16">Belongs to the DNA polymerase type-B family.</text>
</comment>
<dbReference type="GO" id="GO:0006297">
    <property type="term" value="P:nucleotide-excision repair, DNA gap filling"/>
    <property type="evidence" value="ECO:0007669"/>
    <property type="project" value="TreeGrafter"/>
</dbReference>
<feature type="region of interest" description="Disordered" evidence="17">
    <location>
        <begin position="45"/>
        <end position="81"/>
    </location>
</feature>
<dbReference type="GO" id="GO:0008622">
    <property type="term" value="C:epsilon DNA polymerase complex"/>
    <property type="evidence" value="ECO:0007669"/>
    <property type="project" value="InterPro"/>
</dbReference>
<dbReference type="Proteomes" id="UP001515480">
    <property type="component" value="Unassembled WGS sequence"/>
</dbReference>
<dbReference type="Gene3D" id="3.90.1600.10">
    <property type="entry name" value="Palm domain of DNA polymerase"/>
    <property type="match status" value="1"/>
</dbReference>
<feature type="compositionally biased region" description="Basic residues" evidence="17">
    <location>
        <begin position="1334"/>
        <end position="1346"/>
    </location>
</feature>
<dbReference type="PANTHER" id="PTHR10670">
    <property type="entry name" value="DNA POLYMERASE EPSILON CATALYTIC SUBUNIT A"/>
    <property type="match status" value="1"/>
</dbReference>
<gene>
    <name evidence="19" type="ORF">AB1Y20_009223</name>
</gene>
<keyword evidence="12 16" id="KW-0408">Iron</keyword>
<dbReference type="FunFam" id="3.30.420.10:FF:000010">
    <property type="entry name" value="DNA polymerase epsilon catalytic subunit"/>
    <property type="match status" value="1"/>
</dbReference>
<dbReference type="GO" id="GO:0008270">
    <property type="term" value="F:zinc ion binding"/>
    <property type="evidence" value="ECO:0007669"/>
    <property type="project" value="UniProtKB-KW"/>
</dbReference>
<keyword evidence="8 16" id="KW-0479">Metal-binding</keyword>
<dbReference type="Gene3D" id="3.30.420.10">
    <property type="entry name" value="Ribonuclease H-like superfamily/Ribonuclease H"/>
    <property type="match status" value="1"/>
</dbReference>
<dbReference type="InterPro" id="IPR012337">
    <property type="entry name" value="RNaseH-like_sf"/>
</dbReference>
<accession>A0AB34K475</accession>
<feature type="region of interest" description="Disordered" evidence="17">
    <location>
        <begin position="1"/>
        <end position="33"/>
    </location>
</feature>
<evidence type="ECO:0000256" key="11">
    <source>
        <dbReference type="ARBA" id="ARBA00022932"/>
    </source>
</evidence>
<comment type="catalytic activity">
    <reaction evidence="16">
        <text>DNA(n) + a 2'-deoxyribonucleoside 5'-triphosphate = DNA(n+1) + diphosphate</text>
        <dbReference type="Rhea" id="RHEA:22508"/>
        <dbReference type="Rhea" id="RHEA-COMP:17339"/>
        <dbReference type="Rhea" id="RHEA-COMP:17340"/>
        <dbReference type="ChEBI" id="CHEBI:33019"/>
        <dbReference type="ChEBI" id="CHEBI:61560"/>
        <dbReference type="ChEBI" id="CHEBI:173112"/>
        <dbReference type="EC" id="2.7.7.7"/>
    </reaction>
</comment>
<dbReference type="GO" id="GO:0006272">
    <property type="term" value="P:leading strand elongation"/>
    <property type="evidence" value="ECO:0007669"/>
    <property type="project" value="TreeGrafter"/>
</dbReference>
<dbReference type="Pfam" id="PF22912">
    <property type="entry name" value="zf-DPOE"/>
    <property type="match status" value="1"/>
</dbReference>
<proteinExistence type="inferred from homology"/>
<keyword evidence="10 16" id="KW-0862">Zinc</keyword>
<dbReference type="FunFam" id="3.90.1600.10:FF:000006">
    <property type="entry name" value="DNA polymerase epsilon catalytic subunit"/>
    <property type="match status" value="1"/>
</dbReference>
<keyword evidence="13 16" id="KW-0411">Iron-sulfur</keyword>
<dbReference type="CDD" id="cd05779">
    <property type="entry name" value="DNA_polB_epsilon_exo"/>
    <property type="match status" value="1"/>
</dbReference>
<name>A0AB34K475_PRYPA</name>
<dbReference type="EMBL" id="JBGBPQ010000002">
    <property type="protein sequence ID" value="KAL1527846.1"/>
    <property type="molecule type" value="Genomic_DNA"/>
</dbReference>
<keyword evidence="6 16" id="KW-0548">Nucleotidyltransferase</keyword>
<dbReference type="InterPro" id="IPR013697">
    <property type="entry name" value="DNA_pol_e_suA_C"/>
</dbReference>
<evidence type="ECO:0000256" key="6">
    <source>
        <dbReference type="ARBA" id="ARBA00022695"/>
    </source>
</evidence>
<dbReference type="InterPro" id="IPR054475">
    <property type="entry name" value="Znf-DPOE"/>
</dbReference>
<comment type="cofactor">
    <cofactor evidence="1 16">
        <name>[4Fe-4S] cluster</name>
        <dbReference type="ChEBI" id="CHEBI:49883"/>
    </cofactor>
</comment>
<evidence type="ECO:0000259" key="18">
    <source>
        <dbReference type="SMART" id="SM01159"/>
    </source>
</evidence>
<comment type="function">
    <text evidence="16">DNA polymerase II participates in chromosomal DNA replication.</text>
</comment>
<dbReference type="InterPro" id="IPR023211">
    <property type="entry name" value="DNA_pol_palm_dom_sf"/>
</dbReference>
<dbReference type="CDD" id="cd05535">
    <property type="entry name" value="POLBc_epsilon"/>
    <property type="match status" value="1"/>
</dbReference>
<dbReference type="Pfam" id="PF08490">
    <property type="entry name" value="DUF1744"/>
    <property type="match status" value="1"/>
</dbReference>
<feature type="compositionally biased region" description="Gly residues" evidence="17">
    <location>
        <begin position="45"/>
        <end position="58"/>
    </location>
</feature>
<dbReference type="GO" id="GO:0045004">
    <property type="term" value="P:DNA replication proofreading"/>
    <property type="evidence" value="ECO:0007669"/>
    <property type="project" value="TreeGrafter"/>
</dbReference>
<dbReference type="Gene3D" id="1.10.287.690">
    <property type="entry name" value="Helix hairpin bin"/>
    <property type="match status" value="1"/>
</dbReference>
<dbReference type="SUPFAM" id="SSF53098">
    <property type="entry name" value="Ribonuclease H-like"/>
    <property type="match status" value="1"/>
</dbReference>
<keyword evidence="20" id="KW-1185">Reference proteome</keyword>
<keyword evidence="5 16" id="KW-0808">Transferase</keyword>
<keyword evidence="4 16" id="KW-0004">4Fe-4S</keyword>
<evidence type="ECO:0000256" key="8">
    <source>
        <dbReference type="ARBA" id="ARBA00022723"/>
    </source>
</evidence>
<dbReference type="SMART" id="SM00486">
    <property type="entry name" value="POLBc"/>
    <property type="match status" value="1"/>
</dbReference>
<reference evidence="19 20" key="1">
    <citation type="journal article" date="2024" name="Science">
        <title>Giant polyketide synthase enzymes in the biosynthesis of giant marine polyether toxins.</title>
        <authorList>
            <person name="Fallon T.R."/>
            <person name="Shende V.V."/>
            <person name="Wierzbicki I.H."/>
            <person name="Pendleton A.L."/>
            <person name="Watervoot N.F."/>
            <person name="Auber R.P."/>
            <person name="Gonzalez D.J."/>
            <person name="Wisecaver J.H."/>
            <person name="Moore B.S."/>
        </authorList>
    </citation>
    <scope>NUCLEOTIDE SEQUENCE [LARGE SCALE GENOMIC DNA]</scope>
    <source>
        <strain evidence="19 20">12B1</strain>
    </source>
</reference>
<evidence type="ECO:0000256" key="14">
    <source>
        <dbReference type="ARBA" id="ARBA00023125"/>
    </source>
</evidence>
<keyword evidence="7 16" id="KW-0235">DNA replication</keyword>
<evidence type="ECO:0000313" key="20">
    <source>
        <dbReference type="Proteomes" id="UP001515480"/>
    </source>
</evidence>
<feature type="compositionally biased region" description="Basic and acidic residues" evidence="17">
    <location>
        <begin position="1287"/>
        <end position="1309"/>
    </location>
</feature>
<evidence type="ECO:0000256" key="17">
    <source>
        <dbReference type="SAM" id="MobiDB-lite"/>
    </source>
</evidence>
<dbReference type="InterPro" id="IPR043502">
    <property type="entry name" value="DNA/RNA_pol_sf"/>
</dbReference>
<dbReference type="InterPro" id="IPR055191">
    <property type="entry name" value="POL2_thumb"/>
</dbReference>
<sequence length="2286" mass="255415">MFANGAKGGKGAKGGQGGRGGKGGKGFAGRGGAYGKGGSRYGTSGRGAGGSGFQGGKGAARDGTRGTSSFTTPIPLPERNAESDRIDAIFGFEKTDQSATTGVDRVGWLVNMRTVMVEQDETGKQLAGVEYYFITADGEGFKTVQLADAYFYISVQPGAEQEVEMSLRRKFPDQIKDVVSTVKEDLALPNHLAGLTKSYIKLVFRNTRDLMEVRKLVLPAVRKNKDKREAQSTYNGLEGDHDTANRASDSWLDQINDIREYDVPYHHRIAIDTGRRVGKWYLVRHDTGELCPYPEREAFGEPRVLAFDIECCKQPLKFPDASTDPVMMISYMVDGFGFLIINREVVSENIASFEYTPKPECPGPFTVFNEPNEAALLLKFCSHFREMKPHVVVTYNGDNFDWPYICERCSAHGINLQKETGFAKSTSDNGAYFVSPCVTHIDAIHWVKRDSYLPAGSHGLKAVCRAKLGYDPLEIDPEDMTRFAREQPQLMSSYSVSDAVATYYLYMKYVHGFIFSLATIIPMSPDEVLRKGSGTLCESLLMVEAYNANVICPNKQVEDQTASFDGHLLESETYVGGHVECLQTGIYRSDLPIKFRLVPAALQGLIDRLDDTLRYAIEHEGGVELSEVTNYDEVRGEIEAALCALRDAPDRTEEPVIYHLDVGAMYPNIILTNRLQPPAIVSEQTCAACVHNKPESNCKRPLQWMWRGEIFPASRAESEVVRTQIEHEPVPSFDGQAPRSFFELEPAEQNARFRARLKEYCNKVYKKNHITKMELRTATTCQRENPFYIDTVRAFRDRRYEYKKLNKTWGKKKGDAEKEGNTSALMQAKAMCVLYDSLQLAHKCILNSFYGYVMRRGARWFSMEMAGIVTYTGANIIKEARVLVEQIGKTLELDTDGIWCVFPKCFPQDFTFRTSNPSKAKLPISYPCIMLNVDVDKTCNNSQYQRQNENGEFTTQREMSIYFEVDGPYKAMILPASTEEGKLLKKRYAVFEHDGSLAELKGFEVKRRGELKLIKVFQTQVFEGGCFLKGSSLAECYDAVAQVANKWLDVLDTRGEDLEDEELLELVSEQKSMSRSLEEYGTQKSTAITVAKRLAEFLGDQMVKDAGLACKYIIANKPADAAVTDRAIPVTIFDAEEPVKVHFIRRWLKDRTLSAEEASDIRAIIDWSYYRQRLENAIQKIITIPAACQKVSNPVPRVKHPDWLHTIVRQHDDTYKQKSLKDMMNKATDKQPKVVDIEDQFAVKGVAKKAVVHKRKASLASRRAGADIVGDEGGIPDNDCLVDGMETENKPGDGAQEKLEEGPTDDKDVQAQADTDGAEAPSIGSVTWLAQRKSKWRAMRQERKRHRDEESRDPMGIPAPAQRKKPSGRGGVGSFYADSAVTLHSSHWQLLTIQETSIPGELTAWVLLGESIMHAIPLRVPRTIYVNMKEPVEKPGWEKVSRSLPHGASPLCLYEITMSESDFITTGDMSYWLQDKNVDAVYHTQYSPLLRTAVQLGSCCHVVRGAPRRQTHDGFDLGELKQSATNGMYLRASDGNPAGPCNIISIYASGTATRGVLGLFAPQLNVGMLVLIRPRGSATSEQSKSAMHSHEAVAQRNMEISFDAFDTWDAALGRLQRLLPGLQRQAKGSTIALVQTEQALVQMQHMVPALKLLPAIAVPYCRTDGSWDEPIQLGGAWQPKAVTLALDRLSEQRAWWEQRLSLARYANIPVGLLSCDGHAFAMDVLLQRRLLQTGHLSWLSTSPKPDFGGHFPGDNGINEELKNPELCAPGMYRTVCVELQVTGLAVNTVLESSHVHVLDGIDIGKEMVHAGTLADAAHGQSMALADDATMCASAFRLVKLMLKGWMKDVLERNDECADALLLNMHRWISSPASLLHDPALQRMLLLMMKKVWMQLLAELRALGAKVVFSNFSSVIIATDKMGLKQGHDYVQFLLSSLLQKPIFAFLSIKPLRYWSSLLYMDPANFGGICHVSQDEIYDEESGPSLGDYDVDSARVVGCWDMAHHLPPAIQQRFRTLIDLWVGEAWTRAANQAKEEQLPAPKSSQVATSATEFFENMFSMKVLETVGDIRSTLGSSGAVERDALLGGSATQAEVNRTFPRLVGSHLEMQSPALEFSKMLCHLISLEAHLLPQLSRLRRNLFKLLNVREFASEAQFVSPSLHYVLPDVACEFCGHCRDLDFYRNPEWSCECCDVPYDKDAIEYRLVQIVQKRCLSYQAQDLSCSKCGQVKRSHLSSRCERCAGPFLLRPAQQKLTSKGKEGLVVFMNLAHFYEMPWLTEVLTWINPVS</sequence>
<dbReference type="Pfam" id="PF03104">
    <property type="entry name" value="DNA_pol_B_exo1"/>
    <property type="match status" value="1"/>
</dbReference>
<dbReference type="InterPro" id="IPR036397">
    <property type="entry name" value="RNaseH_sf"/>
</dbReference>
<evidence type="ECO:0000313" key="19">
    <source>
        <dbReference type="EMBL" id="KAL1527846.1"/>
    </source>
</evidence>
<evidence type="ECO:0000256" key="9">
    <source>
        <dbReference type="ARBA" id="ARBA00022771"/>
    </source>
</evidence>
<evidence type="ECO:0000256" key="7">
    <source>
        <dbReference type="ARBA" id="ARBA00022705"/>
    </source>
</evidence>
<dbReference type="InterPro" id="IPR006172">
    <property type="entry name" value="DNA-dir_DNA_pol_B"/>
</dbReference>
<protein>
    <recommendedName>
        <fullName evidence="16">DNA polymerase epsilon catalytic subunit</fullName>
        <ecNumber evidence="16">2.7.7.7</ecNumber>
    </recommendedName>
</protein>
<comment type="caution">
    <text evidence="19">The sequence shown here is derived from an EMBL/GenBank/DDBJ whole genome shotgun (WGS) entry which is preliminary data.</text>
</comment>
<dbReference type="GO" id="GO:0051539">
    <property type="term" value="F:4 iron, 4 sulfur cluster binding"/>
    <property type="evidence" value="ECO:0007669"/>
    <property type="project" value="UniProtKB-KW"/>
</dbReference>
<dbReference type="SUPFAM" id="SSF56672">
    <property type="entry name" value="DNA/RNA polymerases"/>
    <property type="match status" value="1"/>
</dbReference>